<dbReference type="EMBL" id="JABEQI010000014">
    <property type="protein sequence ID" value="MBB2188044.1"/>
    <property type="molecule type" value="Genomic_DNA"/>
</dbReference>
<dbReference type="Proteomes" id="UP000254958">
    <property type="component" value="Unassembled WGS sequence"/>
</dbReference>
<keyword evidence="4" id="KW-1185">Reference proteome</keyword>
<sequence>MTITHPGRLAVLFLSGILAISPAFAQADDDEAAAPPTAMQLQKVVAVLQSDPNSTSQSCVDALTELHKTQDTLEAEQKRTNDPDMAVARDVLETDFETAVESCTADATALCEKHGDDPKVARACTALDQPGPASK</sequence>
<dbReference type="OrthoDB" id="7281516at2"/>
<dbReference type="RefSeq" id="WP_114728850.1">
    <property type="nucleotide sequence ID" value="NZ_BJMI01000021.1"/>
</dbReference>
<evidence type="ECO:0008006" key="6">
    <source>
        <dbReference type="Google" id="ProtNLM"/>
    </source>
</evidence>
<evidence type="ECO:0000313" key="5">
    <source>
        <dbReference type="Proteomes" id="UP000562982"/>
    </source>
</evidence>
<dbReference type="EMBL" id="QQAW01000012">
    <property type="protein sequence ID" value="RDI36148.1"/>
    <property type="molecule type" value="Genomic_DNA"/>
</dbReference>
<proteinExistence type="predicted"/>
<keyword evidence="1" id="KW-0732">Signal</keyword>
<protein>
    <recommendedName>
        <fullName evidence="6">Secreted protein</fullName>
    </recommendedName>
</protein>
<organism evidence="3 4">
    <name type="scientific">Gluconacetobacter liquefaciens</name>
    <name type="common">Acetobacter liquefaciens</name>
    <dbReference type="NCBI Taxonomy" id="89584"/>
    <lineage>
        <taxon>Bacteria</taxon>
        <taxon>Pseudomonadati</taxon>
        <taxon>Pseudomonadota</taxon>
        <taxon>Alphaproteobacteria</taxon>
        <taxon>Acetobacterales</taxon>
        <taxon>Acetobacteraceae</taxon>
        <taxon>Gluconacetobacter</taxon>
    </lineage>
</organism>
<accession>A0A370FXI1</accession>
<comment type="caution">
    <text evidence="3">The sequence shown here is derived from an EMBL/GenBank/DDBJ whole genome shotgun (WGS) entry which is preliminary data.</text>
</comment>
<evidence type="ECO:0000313" key="4">
    <source>
        <dbReference type="Proteomes" id="UP000254958"/>
    </source>
</evidence>
<dbReference type="Proteomes" id="UP000562982">
    <property type="component" value="Unassembled WGS sequence"/>
</dbReference>
<feature type="signal peptide" evidence="1">
    <location>
        <begin position="1"/>
        <end position="25"/>
    </location>
</feature>
<evidence type="ECO:0000313" key="3">
    <source>
        <dbReference type="EMBL" id="RDI36148.1"/>
    </source>
</evidence>
<evidence type="ECO:0000313" key="2">
    <source>
        <dbReference type="EMBL" id="MBB2188044.1"/>
    </source>
</evidence>
<name>A0A370FXI1_GLULI</name>
<reference evidence="2 5" key="2">
    <citation type="submission" date="2020-04" db="EMBL/GenBank/DDBJ databases">
        <title>Description of novel Gluconacetobacter.</title>
        <authorList>
            <person name="Sombolestani A."/>
        </authorList>
    </citation>
    <scope>NUCLEOTIDE SEQUENCE [LARGE SCALE GENOMIC DNA]</scope>
    <source>
        <strain evidence="2 5">LMG 1382</strain>
    </source>
</reference>
<feature type="chain" id="PRO_5044585183" description="Secreted protein" evidence="1">
    <location>
        <begin position="26"/>
        <end position="135"/>
    </location>
</feature>
<dbReference type="AlphaFoldDB" id="A0A370FXI1"/>
<evidence type="ECO:0000256" key="1">
    <source>
        <dbReference type="SAM" id="SignalP"/>
    </source>
</evidence>
<reference evidence="3 4" key="1">
    <citation type="submission" date="2018-07" db="EMBL/GenBank/DDBJ databases">
        <title>Genomic Encyclopedia of Type Strains, Phase IV (KMG-IV): sequencing the most valuable type-strain genomes for metagenomic binning, comparative biology and taxonomic classification.</title>
        <authorList>
            <person name="Goeker M."/>
        </authorList>
    </citation>
    <scope>NUCLEOTIDE SEQUENCE [LARGE SCALE GENOMIC DNA]</scope>
    <source>
        <strain evidence="3 4">DSM 5603</strain>
    </source>
</reference>
<gene>
    <name evidence="3" type="ORF">C7453_11229</name>
    <name evidence="2" type="ORF">HLH32_17015</name>
</gene>